<comment type="pathway">
    <text evidence="7">Metabolic intermediate biosynthesis; chorismate biosynthesis; chorismate from D-erythrose 4-phosphate and phosphoenolpyruvate: step 5/7.</text>
</comment>
<feature type="binding site" evidence="7">
    <location>
        <position position="32"/>
    </location>
    <ligand>
        <name>substrate</name>
    </ligand>
</feature>
<reference evidence="8" key="2">
    <citation type="journal article" date="2021" name="PeerJ">
        <title>Extensive microbial diversity within the chicken gut microbiome revealed by metagenomics and culture.</title>
        <authorList>
            <person name="Gilroy R."/>
            <person name="Ravi A."/>
            <person name="Getino M."/>
            <person name="Pursley I."/>
            <person name="Horton D.L."/>
            <person name="Alikhan N.F."/>
            <person name="Baker D."/>
            <person name="Gharbi K."/>
            <person name="Hall N."/>
            <person name="Watson M."/>
            <person name="Adriaenssens E.M."/>
            <person name="Foster-Nyarko E."/>
            <person name="Jarju S."/>
            <person name="Secka A."/>
            <person name="Antonio M."/>
            <person name="Oren A."/>
            <person name="Chaudhuri R.R."/>
            <person name="La Ragione R."/>
            <person name="Hildebrand F."/>
            <person name="Pallen M.J."/>
        </authorList>
    </citation>
    <scope>NUCLEOTIDE SEQUENCE</scope>
    <source>
        <strain evidence="8">ChiSxjej2B14-8506</strain>
    </source>
</reference>
<comment type="cofactor">
    <cofactor evidence="7">
        <name>Mg(2+)</name>
        <dbReference type="ChEBI" id="CHEBI:18420"/>
    </cofactor>
    <text evidence="7">Binds 1 Mg(2+) ion per subunit.</text>
</comment>
<evidence type="ECO:0000256" key="7">
    <source>
        <dbReference type="HAMAP-Rule" id="MF_00109"/>
    </source>
</evidence>
<keyword evidence="1 7" id="KW-0028">Amino-acid biosynthesis</keyword>
<dbReference type="GO" id="GO:0005829">
    <property type="term" value="C:cytosol"/>
    <property type="evidence" value="ECO:0007669"/>
    <property type="project" value="TreeGrafter"/>
</dbReference>
<keyword evidence="6 7" id="KW-0057">Aromatic amino acid biosynthesis</keyword>
<dbReference type="GO" id="GO:0009423">
    <property type="term" value="P:chorismate biosynthetic process"/>
    <property type="evidence" value="ECO:0007669"/>
    <property type="project" value="UniProtKB-UniRule"/>
</dbReference>
<evidence type="ECO:0000256" key="4">
    <source>
        <dbReference type="ARBA" id="ARBA00022777"/>
    </source>
</evidence>
<proteinExistence type="inferred from homology"/>
<keyword evidence="7" id="KW-0963">Cytoplasm</keyword>
<dbReference type="GO" id="GO:0005524">
    <property type="term" value="F:ATP binding"/>
    <property type="evidence" value="ECO:0007669"/>
    <property type="project" value="UniProtKB-UniRule"/>
</dbReference>
<comment type="function">
    <text evidence="7">Catalyzes the specific phosphorylation of the 3-hydroxyl group of shikimic acid using ATP as a cosubstrate.</text>
</comment>
<name>A0A9D1LSH2_9FIRM</name>
<comment type="similarity">
    <text evidence="7">Belongs to the shikimate kinase family.</text>
</comment>
<dbReference type="InterPro" id="IPR000623">
    <property type="entry name" value="Shikimate_kinase/TSH1"/>
</dbReference>
<feature type="binding site" evidence="7">
    <location>
        <begin position="10"/>
        <end position="15"/>
    </location>
    <ligand>
        <name>ATP</name>
        <dbReference type="ChEBI" id="CHEBI:30616"/>
    </ligand>
</feature>
<keyword evidence="3 7" id="KW-0547">Nucleotide-binding</keyword>
<feature type="binding site" evidence="7">
    <location>
        <position position="115"/>
    </location>
    <ligand>
        <name>ATP</name>
        <dbReference type="ChEBI" id="CHEBI:30616"/>
    </ligand>
</feature>
<dbReference type="HAMAP" id="MF_00109">
    <property type="entry name" value="Shikimate_kinase"/>
    <property type="match status" value="1"/>
</dbReference>
<dbReference type="SUPFAM" id="SSF52540">
    <property type="entry name" value="P-loop containing nucleoside triphosphate hydrolases"/>
    <property type="match status" value="1"/>
</dbReference>
<feature type="binding site" evidence="7">
    <location>
        <position position="132"/>
    </location>
    <ligand>
        <name>substrate</name>
    </ligand>
</feature>
<evidence type="ECO:0000313" key="9">
    <source>
        <dbReference type="Proteomes" id="UP000824123"/>
    </source>
</evidence>
<keyword evidence="7" id="KW-0479">Metal-binding</keyword>
<evidence type="ECO:0000256" key="6">
    <source>
        <dbReference type="ARBA" id="ARBA00023141"/>
    </source>
</evidence>
<dbReference type="GO" id="GO:0000287">
    <property type="term" value="F:magnesium ion binding"/>
    <property type="evidence" value="ECO:0007669"/>
    <property type="project" value="UniProtKB-UniRule"/>
</dbReference>
<dbReference type="InterPro" id="IPR031322">
    <property type="entry name" value="Shikimate/glucono_kinase"/>
</dbReference>
<keyword evidence="4 7" id="KW-0418">Kinase</keyword>
<sequence length="186" mass="20408">MNIILIGMPGAGKSTLGVLLAKLMGYMFVDTDILLQQKHGALLGRILRRNGNRAFLKLEEEMFLSLELDGAVIATGGSAIYSEAGMAHMKRTGPCVFLNVPYELIASRLGNLRQRGVVLPNGYTLRDLYDERLPLYRKFADITVDLDKPGSLDVAAKAVFDQIRARYPDAFSQDVPDAADGTQNCD</sequence>
<dbReference type="InterPro" id="IPR027417">
    <property type="entry name" value="P-loop_NTPase"/>
</dbReference>
<comment type="catalytic activity">
    <reaction evidence="7">
        <text>shikimate + ATP = 3-phosphoshikimate + ADP + H(+)</text>
        <dbReference type="Rhea" id="RHEA:13121"/>
        <dbReference type="ChEBI" id="CHEBI:15378"/>
        <dbReference type="ChEBI" id="CHEBI:30616"/>
        <dbReference type="ChEBI" id="CHEBI:36208"/>
        <dbReference type="ChEBI" id="CHEBI:145989"/>
        <dbReference type="ChEBI" id="CHEBI:456216"/>
        <dbReference type="EC" id="2.7.1.71"/>
    </reaction>
</comment>
<protein>
    <recommendedName>
        <fullName evidence="7">Shikimate kinase</fullName>
        <shortName evidence="7">SK</shortName>
        <ecNumber evidence="7">2.7.1.71</ecNumber>
    </recommendedName>
</protein>
<evidence type="ECO:0000313" key="8">
    <source>
        <dbReference type="EMBL" id="HIU47268.1"/>
    </source>
</evidence>
<evidence type="ECO:0000256" key="5">
    <source>
        <dbReference type="ARBA" id="ARBA00022840"/>
    </source>
</evidence>
<organism evidence="8 9">
    <name type="scientific">Candidatus Fimadaptatus faecigallinarum</name>
    <dbReference type="NCBI Taxonomy" id="2840814"/>
    <lineage>
        <taxon>Bacteria</taxon>
        <taxon>Bacillati</taxon>
        <taxon>Bacillota</taxon>
        <taxon>Clostridia</taxon>
        <taxon>Eubacteriales</taxon>
        <taxon>Candidatus Fimadaptatus</taxon>
    </lineage>
</organism>
<keyword evidence="7" id="KW-0460">Magnesium</keyword>
<dbReference type="Gene3D" id="3.40.50.300">
    <property type="entry name" value="P-loop containing nucleotide triphosphate hydrolases"/>
    <property type="match status" value="1"/>
</dbReference>
<dbReference type="EC" id="2.7.1.71" evidence="7"/>
<dbReference type="AlphaFoldDB" id="A0A9D1LSH2"/>
<gene>
    <name evidence="7" type="primary">aroK</name>
    <name evidence="8" type="ORF">IAC59_08410</name>
</gene>
<dbReference type="GO" id="GO:0009073">
    <property type="term" value="P:aromatic amino acid family biosynthetic process"/>
    <property type="evidence" value="ECO:0007669"/>
    <property type="project" value="UniProtKB-KW"/>
</dbReference>
<comment type="subcellular location">
    <subcellularLocation>
        <location evidence="7">Cytoplasm</location>
    </subcellularLocation>
</comment>
<dbReference type="PANTHER" id="PTHR21087:SF16">
    <property type="entry name" value="SHIKIMATE KINASE 1, CHLOROPLASTIC"/>
    <property type="match status" value="1"/>
</dbReference>
<accession>A0A9D1LSH2</accession>
<dbReference type="PRINTS" id="PR01100">
    <property type="entry name" value="SHIKIMTKNASE"/>
</dbReference>
<evidence type="ECO:0000256" key="2">
    <source>
        <dbReference type="ARBA" id="ARBA00022679"/>
    </source>
</evidence>
<keyword evidence="2 7" id="KW-0808">Transferase</keyword>
<comment type="caution">
    <text evidence="7">Lacks conserved residue(s) required for the propagation of feature annotation.</text>
</comment>
<dbReference type="PANTHER" id="PTHR21087">
    <property type="entry name" value="SHIKIMATE KINASE"/>
    <property type="match status" value="1"/>
</dbReference>
<evidence type="ECO:0000256" key="3">
    <source>
        <dbReference type="ARBA" id="ARBA00022741"/>
    </source>
</evidence>
<dbReference type="GO" id="GO:0008652">
    <property type="term" value="P:amino acid biosynthetic process"/>
    <property type="evidence" value="ECO:0007669"/>
    <property type="project" value="UniProtKB-KW"/>
</dbReference>
<dbReference type="EMBL" id="DVNK01000051">
    <property type="protein sequence ID" value="HIU47268.1"/>
    <property type="molecule type" value="Genomic_DNA"/>
</dbReference>
<comment type="caution">
    <text evidence="8">The sequence shown here is derived from an EMBL/GenBank/DDBJ whole genome shotgun (WGS) entry which is preliminary data.</text>
</comment>
<dbReference type="CDD" id="cd00464">
    <property type="entry name" value="SK"/>
    <property type="match status" value="1"/>
</dbReference>
<comment type="subunit">
    <text evidence="7">Monomer.</text>
</comment>
<feature type="binding site" evidence="7">
    <location>
        <position position="77"/>
    </location>
    <ligand>
        <name>substrate</name>
    </ligand>
</feature>
<reference evidence="8" key="1">
    <citation type="submission" date="2020-10" db="EMBL/GenBank/DDBJ databases">
        <authorList>
            <person name="Gilroy R."/>
        </authorList>
    </citation>
    <scope>NUCLEOTIDE SEQUENCE</scope>
    <source>
        <strain evidence="8">ChiSxjej2B14-8506</strain>
    </source>
</reference>
<dbReference type="GO" id="GO:0004765">
    <property type="term" value="F:shikimate kinase activity"/>
    <property type="evidence" value="ECO:0007669"/>
    <property type="project" value="UniProtKB-UniRule"/>
</dbReference>
<feature type="binding site" evidence="7">
    <location>
        <position position="14"/>
    </location>
    <ligand>
        <name>Mg(2+)</name>
        <dbReference type="ChEBI" id="CHEBI:18420"/>
    </ligand>
</feature>
<dbReference type="Pfam" id="PF01202">
    <property type="entry name" value="SKI"/>
    <property type="match status" value="1"/>
</dbReference>
<dbReference type="Proteomes" id="UP000824123">
    <property type="component" value="Unassembled WGS sequence"/>
</dbReference>
<keyword evidence="5 7" id="KW-0067">ATP-binding</keyword>
<evidence type="ECO:0000256" key="1">
    <source>
        <dbReference type="ARBA" id="ARBA00022605"/>
    </source>
</evidence>